<proteinExistence type="predicted"/>
<dbReference type="VEuPathDB" id="PlasmoDB:PVW1_120007600"/>
<dbReference type="OrthoDB" id="388837at2759"/>
<protein>
    <submittedName>
        <fullName evidence="1">VIR protein</fullName>
    </submittedName>
</protein>
<accession>A0A565A485</accession>
<name>A0A565A485_PLAVI</name>
<dbReference type="VEuPathDB" id="PlasmoDB:PVX_020175"/>
<organism evidence="1">
    <name type="scientific">Plasmodium vivax</name>
    <name type="common">malaria parasite P. vivax</name>
    <dbReference type="NCBI Taxonomy" id="5855"/>
    <lineage>
        <taxon>Eukaryota</taxon>
        <taxon>Sar</taxon>
        <taxon>Alveolata</taxon>
        <taxon>Apicomplexa</taxon>
        <taxon>Aconoidasida</taxon>
        <taxon>Haemosporida</taxon>
        <taxon>Plasmodiidae</taxon>
        <taxon>Plasmodium</taxon>
        <taxon>Plasmodium (Plasmodium)</taxon>
    </lineage>
</organism>
<evidence type="ECO:0000313" key="1">
    <source>
        <dbReference type="EMBL" id="VUZ99579.1"/>
    </source>
</evidence>
<dbReference type="Pfam" id="PF05795">
    <property type="entry name" value="Plasmodium_Vir"/>
    <property type="match status" value="1"/>
</dbReference>
<dbReference type="VEuPathDB" id="PlasmoDB:PVP01_0002940"/>
<dbReference type="VEuPathDB" id="PlasmoDB:PVPAM_040037200"/>
<dbReference type="Proteomes" id="UP000220605">
    <property type="component" value="Unassembled WGS sequence"/>
</dbReference>
<dbReference type="InterPro" id="IPR008780">
    <property type="entry name" value="Plasmodium_Vir"/>
</dbReference>
<gene>
    <name evidence="1" type="ORF">PVP01_0002940</name>
</gene>
<sequence>MDRGILNIKHIPLKVFYDNSIAGKSYILPSEKRNISIITGIKFGTFLNYINANNESDIKKWFNQYENKLKIHLNRMKTKLKPQELEKHCKHLNYILDFVVQAIYNLEDIKYVRLVHDFDTKNINLLNRYTKLNCKRDLHNTKDKYLYIKKIMHDLYDDILYMRMAEQHINRDQCSKMVDRIKNRRIILTAIQGSYSDEKIFNFDDEYTLPNIDKMLQGLKCTKTPEHPKRVLVTQSQPLTAKQSTGSDLLETRASEGGVAIVDLKRPESVSTGDVFELHEFEPTEETPPSEAEPNLKTTYAAASLAGVSLFGTILYKYTSFGSLLNPRRGARIRGNVFPLGNNVYDASIMNNFEYLQTGIPNGEYQLVYGSVTDY</sequence>
<reference evidence="1" key="1">
    <citation type="submission" date="2016-07" db="EMBL/GenBank/DDBJ databases">
        <authorList>
            <consortium name="Pathogen Informatics"/>
        </authorList>
    </citation>
    <scope>NUCLEOTIDE SEQUENCE</scope>
</reference>
<dbReference type="AlphaFoldDB" id="A0A565A485"/>
<dbReference type="EMBL" id="FLZR02000006">
    <property type="protein sequence ID" value="VUZ99579.1"/>
    <property type="molecule type" value="Genomic_DNA"/>
</dbReference>